<evidence type="ECO:0000313" key="3">
    <source>
        <dbReference type="Proteomes" id="UP000031364"/>
    </source>
</evidence>
<evidence type="ECO:0000256" key="1">
    <source>
        <dbReference type="SAM" id="SignalP"/>
    </source>
</evidence>
<sequence length="148" mass="15562">MDYAAMAGLLFRLAGMAAQASIASTADVTTMQARAATVSPKSVALQGEDPAEQARFEAFWLADRVAALHKDQSPCTPEFDAILNATRCSIEAARGLLTIHHGLGCGLKLDGGYAGWDALLYQLGCAYRSATQALTDIDAAAKAVWDPS</sequence>
<dbReference type="Proteomes" id="UP000031364">
    <property type="component" value="Unassembled WGS sequence"/>
</dbReference>
<keyword evidence="3" id="KW-1185">Reference proteome</keyword>
<organism evidence="2 3">
    <name type="scientific">Nocardia vulneris</name>
    <dbReference type="NCBI Taxonomy" id="1141657"/>
    <lineage>
        <taxon>Bacteria</taxon>
        <taxon>Bacillati</taxon>
        <taxon>Actinomycetota</taxon>
        <taxon>Actinomycetes</taxon>
        <taxon>Mycobacteriales</taxon>
        <taxon>Nocardiaceae</taxon>
        <taxon>Nocardia</taxon>
    </lineage>
</organism>
<name>A0ABR4ZDR4_9NOCA</name>
<reference evidence="2 3" key="1">
    <citation type="journal article" date="2014" name="Int. J. Syst. Evol. Microbiol.">
        <title>Nocardia vulneris sp. nov., isolated from wounds of human patients in North America.</title>
        <authorList>
            <person name="Lasker B.A."/>
            <person name="Bell M."/>
            <person name="Klenk H.P."/>
            <person name="Sproer C."/>
            <person name="Schumann C."/>
            <person name="Schumann P."/>
            <person name="Brown J.M."/>
        </authorList>
    </citation>
    <scope>NUCLEOTIDE SEQUENCE [LARGE SCALE GENOMIC DNA]</scope>
    <source>
        <strain evidence="2 3">W9851</strain>
    </source>
</reference>
<accession>A0ABR4ZDR4</accession>
<protein>
    <recommendedName>
        <fullName evidence="4">Acyl-CoA dehydrogenase</fullName>
    </recommendedName>
</protein>
<comment type="caution">
    <text evidence="2">The sequence shown here is derived from an EMBL/GenBank/DDBJ whole genome shotgun (WGS) entry which is preliminary data.</text>
</comment>
<keyword evidence="1" id="KW-0732">Signal</keyword>
<feature type="chain" id="PRO_5045478164" description="Acyl-CoA dehydrogenase" evidence="1">
    <location>
        <begin position="21"/>
        <end position="148"/>
    </location>
</feature>
<gene>
    <name evidence="2" type="ORF">FG87_19510</name>
</gene>
<dbReference type="EMBL" id="JNFP01000022">
    <property type="protein sequence ID" value="KIA63386.1"/>
    <property type="molecule type" value="Genomic_DNA"/>
</dbReference>
<evidence type="ECO:0008006" key="4">
    <source>
        <dbReference type="Google" id="ProtNLM"/>
    </source>
</evidence>
<proteinExistence type="predicted"/>
<feature type="signal peptide" evidence="1">
    <location>
        <begin position="1"/>
        <end position="20"/>
    </location>
</feature>
<evidence type="ECO:0000313" key="2">
    <source>
        <dbReference type="EMBL" id="KIA63386.1"/>
    </source>
</evidence>